<evidence type="ECO:0000256" key="7">
    <source>
        <dbReference type="ARBA" id="ARBA00023163"/>
    </source>
</evidence>
<evidence type="ECO:0000313" key="12">
    <source>
        <dbReference type="EMBL" id="ROT71115.1"/>
    </source>
</evidence>
<comment type="caution">
    <text evidence="12">The sequence shown here is derived from an EMBL/GenBank/DDBJ whole genome shotgun (WGS) entry which is preliminary data.</text>
</comment>
<reference evidence="12 13" key="1">
    <citation type="submission" date="2018-04" db="EMBL/GenBank/DDBJ databases">
        <authorList>
            <person name="Zhang X."/>
            <person name="Yuan J."/>
            <person name="Li F."/>
            <person name="Xiang J."/>
        </authorList>
    </citation>
    <scope>NUCLEOTIDE SEQUENCE [LARGE SCALE GENOMIC DNA]</scope>
    <source>
        <tissue evidence="12">Muscle</tissue>
    </source>
</reference>
<dbReference type="AlphaFoldDB" id="A0A423T415"/>
<dbReference type="SUPFAM" id="SSF57667">
    <property type="entry name" value="beta-beta-alpha zinc fingers"/>
    <property type="match status" value="1"/>
</dbReference>
<evidence type="ECO:0000256" key="9">
    <source>
        <dbReference type="PROSITE-ProRule" id="PRU00042"/>
    </source>
</evidence>
<feature type="domain" description="C2H2-type" evidence="11">
    <location>
        <begin position="97"/>
        <end position="124"/>
    </location>
</feature>
<keyword evidence="3" id="KW-0677">Repeat</keyword>
<evidence type="ECO:0000259" key="11">
    <source>
        <dbReference type="PROSITE" id="PS50157"/>
    </source>
</evidence>
<dbReference type="FunFam" id="3.30.160.60:FF:001289">
    <property type="entry name" value="Zinc finger protein 574"/>
    <property type="match status" value="1"/>
</dbReference>
<comment type="subcellular location">
    <subcellularLocation>
        <location evidence="1">Nucleus</location>
    </subcellularLocation>
</comment>
<dbReference type="PROSITE" id="PS00028">
    <property type="entry name" value="ZINC_FINGER_C2H2_1"/>
    <property type="match status" value="3"/>
</dbReference>
<feature type="region of interest" description="Disordered" evidence="10">
    <location>
        <begin position="39"/>
        <end position="68"/>
    </location>
</feature>
<dbReference type="PROSITE" id="PS50157">
    <property type="entry name" value="ZINC_FINGER_C2H2_2"/>
    <property type="match status" value="3"/>
</dbReference>
<keyword evidence="6" id="KW-0805">Transcription regulation</keyword>
<keyword evidence="8" id="KW-0539">Nucleus</keyword>
<accession>A0A423T415</accession>
<keyword evidence="2" id="KW-0479">Metal-binding</keyword>
<feature type="domain" description="C2H2-type" evidence="11">
    <location>
        <begin position="176"/>
        <end position="204"/>
    </location>
</feature>
<keyword evidence="5" id="KW-0862">Zinc</keyword>
<proteinExistence type="predicted"/>
<organism evidence="12 13">
    <name type="scientific">Penaeus vannamei</name>
    <name type="common">Whiteleg shrimp</name>
    <name type="synonym">Litopenaeus vannamei</name>
    <dbReference type="NCBI Taxonomy" id="6689"/>
    <lineage>
        <taxon>Eukaryota</taxon>
        <taxon>Metazoa</taxon>
        <taxon>Ecdysozoa</taxon>
        <taxon>Arthropoda</taxon>
        <taxon>Crustacea</taxon>
        <taxon>Multicrustacea</taxon>
        <taxon>Malacostraca</taxon>
        <taxon>Eumalacostraca</taxon>
        <taxon>Eucarida</taxon>
        <taxon>Decapoda</taxon>
        <taxon>Dendrobranchiata</taxon>
        <taxon>Penaeoidea</taxon>
        <taxon>Penaeidae</taxon>
        <taxon>Penaeus</taxon>
    </lineage>
</organism>
<dbReference type="Pfam" id="PF00096">
    <property type="entry name" value="zf-C2H2"/>
    <property type="match status" value="3"/>
</dbReference>
<evidence type="ECO:0000256" key="1">
    <source>
        <dbReference type="ARBA" id="ARBA00004123"/>
    </source>
</evidence>
<dbReference type="GO" id="GO:0008270">
    <property type="term" value="F:zinc ion binding"/>
    <property type="evidence" value="ECO:0007669"/>
    <property type="project" value="UniProtKB-KW"/>
</dbReference>
<dbReference type="GO" id="GO:0005634">
    <property type="term" value="C:nucleus"/>
    <property type="evidence" value="ECO:0007669"/>
    <property type="project" value="UniProtKB-SubCell"/>
</dbReference>
<evidence type="ECO:0000256" key="2">
    <source>
        <dbReference type="ARBA" id="ARBA00022723"/>
    </source>
</evidence>
<feature type="domain" description="C2H2-type" evidence="11">
    <location>
        <begin position="125"/>
        <end position="147"/>
    </location>
</feature>
<evidence type="ECO:0000256" key="4">
    <source>
        <dbReference type="ARBA" id="ARBA00022771"/>
    </source>
</evidence>
<evidence type="ECO:0000256" key="5">
    <source>
        <dbReference type="ARBA" id="ARBA00022833"/>
    </source>
</evidence>
<dbReference type="InterPro" id="IPR036236">
    <property type="entry name" value="Znf_C2H2_sf"/>
</dbReference>
<dbReference type="InterPro" id="IPR013087">
    <property type="entry name" value="Znf_C2H2_type"/>
</dbReference>
<evidence type="ECO:0000256" key="10">
    <source>
        <dbReference type="SAM" id="MobiDB-lite"/>
    </source>
</evidence>
<keyword evidence="13" id="KW-1185">Reference proteome</keyword>
<dbReference type="Proteomes" id="UP000283509">
    <property type="component" value="Unassembled WGS sequence"/>
</dbReference>
<dbReference type="SMART" id="SM00355">
    <property type="entry name" value="ZnF_C2H2"/>
    <property type="match status" value="3"/>
</dbReference>
<dbReference type="GO" id="GO:0000981">
    <property type="term" value="F:DNA-binding transcription factor activity, RNA polymerase II-specific"/>
    <property type="evidence" value="ECO:0007669"/>
    <property type="project" value="TreeGrafter"/>
</dbReference>
<name>A0A423T415_PENVA</name>
<keyword evidence="7" id="KW-0804">Transcription</keyword>
<dbReference type="PANTHER" id="PTHR24394">
    <property type="entry name" value="ZINC FINGER PROTEIN"/>
    <property type="match status" value="1"/>
</dbReference>
<dbReference type="FunFam" id="3.30.160.60:FF:001049">
    <property type="entry name" value="zinc finger protein 319"/>
    <property type="match status" value="1"/>
</dbReference>
<dbReference type="STRING" id="6689.A0A423T415"/>
<evidence type="ECO:0000256" key="8">
    <source>
        <dbReference type="ARBA" id="ARBA00023242"/>
    </source>
</evidence>
<sequence>MRHLRQALQSEGKPPSPLALAHQREALRMRRLQEVLRAKGSLGETRGGSQAEAGCPEEVSAEEALERGSSAEAKEGALRCKGHLFIHKNVHAEVRPFGCDTCGRRFSQKGNLLRHSLLHTNEKPFGCGVCRKFFVQKAHLVKHVVVHRQRLAALKRCRRREALERGSSAEAKEGALRCKVCGLQFRRIFQLMEHLKAQHILGRVDK</sequence>
<dbReference type="EMBL" id="QCYY01002342">
    <property type="protein sequence ID" value="ROT71115.1"/>
    <property type="molecule type" value="Genomic_DNA"/>
</dbReference>
<gene>
    <name evidence="12" type="ORF">C7M84_010582</name>
</gene>
<reference evidence="12 13" key="2">
    <citation type="submission" date="2019-01" db="EMBL/GenBank/DDBJ databases">
        <title>The decoding of complex shrimp genome reveals the adaptation for benthos swimmer, frequently molting mechanism and breeding impact on genome.</title>
        <authorList>
            <person name="Sun Y."/>
            <person name="Gao Y."/>
            <person name="Yu Y."/>
        </authorList>
    </citation>
    <scope>NUCLEOTIDE SEQUENCE [LARGE SCALE GENOMIC DNA]</scope>
    <source>
        <tissue evidence="12">Muscle</tissue>
    </source>
</reference>
<protein>
    <recommendedName>
        <fullName evidence="11">C2H2-type domain-containing protein</fullName>
    </recommendedName>
</protein>
<dbReference type="OrthoDB" id="6348372at2759"/>
<dbReference type="Gene3D" id="3.30.160.60">
    <property type="entry name" value="Classic Zinc Finger"/>
    <property type="match status" value="2"/>
</dbReference>
<evidence type="ECO:0000256" key="3">
    <source>
        <dbReference type="ARBA" id="ARBA00022737"/>
    </source>
</evidence>
<evidence type="ECO:0000313" key="13">
    <source>
        <dbReference type="Proteomes" id="UP000283509"/>
    </source>
</evidence>
<evidence type="ECO:0000256" key="6">
    <source>
        <dbReference type="ARBA" id="ARBA00023015"/>
    </source>
</evidence>
<keyword evidence="4 9" id="KW-0863">Zinc-finger</keyword>
<dbReference type="PANTHER" id="PTHR24394:SF29">
    <property type="entry name" value="MYONEURIN"/>
    <property type="match status" value="1"/>
</dbReference>